<accession>A0A8W8NRQ2</accession>
<dbReference type="SUPFAM" id="SSF81321">
    <property type="entry name" value="Family A G protein-coupled receptor-like"/>
    <property type="match status" value="1"/>
</dbReference>
<proteinExistence type="predicted"/>
<keyword evidence="2" id="KW-0812">Transmembrane</keyword>
<dbReference type="Proteomes" id="UP000005408">
    <property type="component" value="Unassembled WGS sequence"/>
</dbReference>
<organism evidence="3 4">
    <name type="scientific">Magallana gigas</name>
    <name type="common">Pacific oyster</name>
    <name type="synonym">Crassostrea gigas</name>
    <dbReference type="NCBI Taxonomy" id="29159"/>
    <lineage>
        <taxon>Eukaryota</taxon>
        <taxon>Metazoa</taxon>
        <taxon>Spiralia</taxon>
        <taxon>Lophotrochozoa</taxon>
        <taxon>Mollusca</taxon>
        <taxon>Bivalvia</taxon>
        <taxon>Autobranchia</taxon>
        <taxon>Pteriomorphia</taxon>
        <taxon>Ostreida</taxon>
        <taxon>Ostreoidea</taxon>
        <taxon>Ostreidae</taxon>
        <taxon>Magallana</taxon>
    </lineage>
</organism>
<protein>
    <submittedName>
        <fullName evidence="3">Uncharacterized protein</fullName>
    </submittedName>
</protein>
<feature type="transmembrane region" description="Helical" evidence="2">
    <location>
        <begin position="40"/>
        <end position="63"/>
    </location>
</feature>
<name>A0A8W8NRQ2_MAGGI</name>
<feature type="transmembrane region" description="Helical" evidence="2">
    <location>
        <begin position="75"/>
        <end position="92"/>
    </location>
</feature>
<keyword evidence="2" id="KW-0472">Membrane</keyword>
<evidence type="ECO:0000313" key="3">
    <source>
        <dbReference type="EnsemblMetazoa" id="G7686.1:cds"/>
    </source>
</evidence>
<keyword evidence="4" id="KW-1185">Reference proteome</keyword>
<dbReference type="EnsemblMetazoa" id="G7686.1">
    <property type="protein sequence ID" value="G7686.1:cds"/>
    <property type="gene ID" value="G7686"/>
</dbReference>
<evidence type="ECO:0000313" key="4">
    <source>
        <dbReference type="Proteomes" id="UP000005408"/>
    </source>
</evidence>
<dbReference type="AlphaFoldDB" id="A0A8W8NRQ2"/>
<dbReference type="Gene3D" id="1.20.1070.10">
    <property type="entry name" value="Rhodopsin 7-helix transmembrane proteins"/>
    <property type="match status" value="1"/>
</dbReference>
<evidence type="ECO:0000256" key="1">
    <source>
        <dbReference type="SAM" id="MobiDB-lite"/>
    </source>
</evidence>
<evidence type="ECO:0000256" key="2">
    <source>
        <dbReference type="SAM" id="Phobius"/>
    </source>
</evidence>
<feature type="compositionally biased region" description="Basic and acidic residues" evidence="1">
    <location>
        <begin position="184"/>
        <end position="193"/>
    </location>
</feature>
<reference evidence="3" key="1">
    <citation type="submission" date="2022-08" db="UniProtKB">
        <authorList>
            <consortium name="EnsemblMetazoa"/>
        </authorList>
    </citation>
    <scope>IDENTIFICATION</scope>
    <source>
        <strain evidence="3">05x7-T-G4-1.051#20</strain>
    </source>
</reference>
<keyword evidence="2" id="KW-1133">Transmembrane helix</keyword>
<sequence>MNNKSKDILEDLVLQFAKGKFDSEIALKLEEIYGRWGMTFTFNVGIFLWPVSLVVTTIMFVVFIRKKLLGATQKFIMSILILDLCFVSTTAIRDTLLKVFDMNYGFLEYRVCPGVMYSIRLQMVLHATSAWLNTLMSVHHLLLVGFPLRRQTSPNCDHFTPHDCAEYFEYFWPENITKEEKLCTGPKRHENGGRPRTSWRRAVESKLKTKQKTLGSVTRLATERQR</sequence>
<feature type="transmembrane region" description="Helical" evidence="2">
    <location>
        <begin position="123"/>
        <end position="144"/>
    </location>
</feature>
<feature type="region of interest" description="Disordered" evidence="1">
    <location>
        <begin position="184"/>
        <end position="205"/>
    </location>
</feature>